<proteinExistence type="inferred from homology"/>
<dbReference type="Gene3D" id="1.10.560.10">
    <property type="entry name" value="GroEL-like equatorial domain"/>
    <property type="match status" value="1"/>
</dbReference>
<evidence type="ECO:0000313" key="6">
    <source>
        <dbReference type="EMBL" id="KAL0266129.1"/>
    </source>
</evidence>
<dbReference type="SUPFAM" id="SSF52029">
    <property type="entry name" value="GroEL apical domain-like"/>
    <property type="match status" value="1"/>
</dbReference>
<dbReference type="PANTHER" id="PTHR11353">
    <property type="entry name" value="CHAPERONIN"/>
    <property type="match status" value="1"/>
</dbReference>
<evidence type="ECO:0000256" key="2">
    <source>
        <dbReference type="ARBA" id="ARBA00022741"/>
    </source>
</evidence>
<dbReference type="SUPFAM" id="SSF48592">
    <property type="entry name" value="GroEL equatorial domain-like"/>
    <property type="match status" value="1"/>
</dbReference>
<organism evidence="6">
    <name type="scientific">Menopon gallinae</name>
    <name type="common">poultry shaft louse</name>
    <dbReference type="NCBI Taxonomy" id="328185"/>
    <lineage>
        <taxon>Eukaryota</taxon>
        <taxon>Metazoa</taxon>
        <taxon>Ecdysozoa</taxon>
        <taxon>Arthropoda</taxon>
        <taxon>Hexapoda</taxon>
        <taxon>Insecta</taxon>
        <taxon>Pterygota</taxon>
        <taxon>Neoptera</taxon>
        <taxon>Paraneoptera</taxon>
        <taxon>Psocodea</taxon>
        <taxon>Troctomorpha</taxon>
        <taxon>Phthiraptera</taxon>
        <taxon>Amblycera</taxon>
        <taxon>Menoponidae</taxon>
        <taxon>Menopon</taxon>
    </lineage>
</organism>
<name>A0AAW2H8K7_9NEOP</name>
<dbReference type="GO" id="GO:0005524">
    <property type="term" value="F:ATP binding"/>
    <property type="evidence" value="ECO:0007669"/>
    <property type="project" value="UniProtKB-KW"/>
</dbReference>
<dbReference type="InterPro" id="IPR017998">
    <property type="entry name" value="Chaperone_TCP-1"/>
</dbReference>
<dbReference type="EMBL" id="JARGDH010000006">
    <property type="protein sequence ID" value="KAL0266129.1"/>
    <property type="molecule type" value="Genomic_DNA"/>
</dbReference>
<keyword evidence="2 5" id="KW-0547">Nucleotide-binding</keyword>
<dbReference type="PRINTS" id="PR00304">
    <property type="entry name" value="TCOMPLEXTCP1"/>
</dbReference>
<dbReference type="AlphaFoldDB" id="A0AAW2H8K7"/>
<keyword evidence="4 5" id="KW-0143">Chaperone</keyword>
<dbReference type="InterPro" id="IPR027409">
    <property type="entry name" value="GroEL-like_apical_dom_sf"/>
</dbReference>
<evidence type="ECO:0000256" key="4">
    <source>
        <dbReference type="ARBA" id="ARBA00023186"/>
    </source>
</evidence>
<evidence type="ECO:0000256" key="3">
    <source>
        <dbReference type="ARBA" id="ARBA00022840"/>
    </source>
</evidence>
<dbReference type="InterPro" id="IPR027413">
    <property type="entry name" value="GROEL-like_equatorial_sf"/>
</dbReference>
<dbReference type="Gene3D" id="3.50.7.10">
    <property type="entry name" value="GroEL"/>
    <property type="match status" value="1"/>
</dbReference>
<accession>A0AAW2H8K7</accession>
<dbReference type="InterPro" id="IPR002423">
    <property type="entry name" value="Cpn60/GroEL/TCP-1"/>
</dbReference>
<sequence length="348" mass="38952">MCLDAVNRLGDDDDLNMIQIIKSTGKLEESFLSDGFILKKDQPVDENTGTGDIRVLIANTSLDTDKIKVFGAKINVNSISRLGDIEEAERARMREKVDKICAVPIKVFINRQLIYDYPLELFREKGVVAIEHADFDGVERLTRFLGGRIVSTFDKLEEEHFGSCTKVENVLIGNERMIKFEKRGRNASTIVLRGSSQEVLDEAERSIHDALCVLSKIKHEKKILCGGGATEMELALCLGRYALEFPGKESESIIAFSNALQRIPMIICENGGFDGEEIKARIRSEHFNGNKTAGVNMANGSVECMRRAGIVESLRIKRRIIAAAVEVAQMVIKCDGFIKRKPRERTRE</sequence>
<keyword evidence="3 5" id="KW-0067">ATP-binding</keyword>
<comment type="caution">
    <text evidence="6">The sequence shown here is derived from an EMBL/GenBank/DDBJ whole genome shotgun (WGS) entry which is preliminary data.</text>
</comment>
<evidence type="ECO:0000256" key="5">
    <source>
        <dbReference type="RuleBase" id="RU004187"/>
    </source>
</evidence>
<comment type="similarity">
    <text evidence="1 5">Belongs to the TCP-1 chaperonin family.</text>
</comment>
<dbReference type="Pfam" id="PF00118">
    <property type="entry name" value="Cpn60_TCP1"/>
    <property type="match status" value="1"/>
</dbReference>
<evidence type="ECO:0008006" key="7">
    <source>
        <dbReference type="Google" id="ProtNLM"/>
    </source>
</evidence>
<evidence type="ECO:0000256" key="1">
    <source>
        <dbReference type="ARBA" id="ARBA00008020"/>
    </source>
</evidence>
<gene>
    <name evidence="6" type="ORF">PYX00_011845</name>
</gene>
<reference evidence="6" key="1">
    <citation type="journal article" date="2024" name="Gigascience">
        <title>Chromosome-level genome of the poultry shaft louse Menopon gallinae provides insight into the host-switching and adaptive evolution of parasitic lice.</title>
        <authorList>
            <person name="Xu Y."/>
            <person name="Ma L."/>
            <person name="Liu S."/>
            <person name="Liang Y."/>
            <person name="Liu Q."/>
            <person name="He Z."/>
            <person name="Tian L."/>
            <person name="Duan Y."/>
            <person name="Cai W."/>
            <person name="Li H."/>
            <person name="Song F."/>
        </authorList>
    </citation>
    <scope>NUCLEOTIDE SEQUENCE</scope>
    <source>
        <strain evidence="6">Cailab_2023a</strain>
    </source>
</reference>
<protein>
    <recommendedName>
        <fullName evidence="7">T-complex protein 1 subunit beta</fullName>
    </recommendedName>
</protein>
<dbReference type="GO" id="GO:0140662">
    <property type="term" value="F:ATP-dependent protein folding chaperone"/>
    <property type="evidence" value="ECO:0007669"/>
    <property type="project" value="InterPro"/>
</dbReference>